<dbReference type="InterPro" id="IPR045430">
    <property type="entry name" value="EAD1"/>
</dbReference>
<evidence type="ECO:0000313" key="9">
    <source>
        <dbReference type="Proteomes" id="UP001595912"/>
    </source>
</evidence>
<evidence type="ECO:0000259" key="7">
    <source>
        <dbReference type="Pfam" id="PF19955"/>
    </source>
</evidence>
<dbReference type="PANTHER" id="PTHR14389:SF3">
    <property type="entry name" value="PROTEIN FAM111A-LIKE"/>
    <property type="match status" value="1"/>
</dbReference>
<dbReference type="SUPFAM" id="SSF50494">
    <property type="entry name" value="Trypsin-like serine proteases"/>
    <property type="match status" value="1"/>
</dbReference>
<dbReference type="Pfam" id="PF13365">
    <property type="entry name" value="Trypsin_2"/>
    <property type="match status" value="1"/>
</dbReference>
<keyword evidence="2 6" id="KW-0645">Protease</keyword>
<evidence type="ECO:0000256" key="3">
    <source>
        <dbReference type="ARBA" id="ARBA00022729"/>
    </source>
</evidence>
<evidence type="ECO:0000256" key="4">
    <source>
        <dbReference type="ARBA" id="ARBA00022801"/>
    </source>
</evidence>
<evidence type="ECO:0000256" key="5">
    <source>
        <dbReference type="ARBA" id="ARBA00022825"/>
    </source>
</evidence>
<dbReference type="InterPro" id="IPR009003">
    <property type="entry name" value="Peptidase_S1_PA"/>
</dbReference>
<evidence type="ECO:0000256" key="1">
    <source>
        <dbReference type="ARBA" id="ARBA00008764"/>
    </source>
</evidence>
<sequence>MIEGGAAISSPLTGRRLGDLSEALLAAYPNRTDLDQLVFFSLDRRLSDYVGDAVGQRQAVFALITAARAEGWLAALVDAVFLDRGGNPLVREWVAANGSLSVAASGQDYATDDVRLERTIRGHVPDLDPAVLRRRLEDAEGRVCRIETDTPAGPRPLGTGVLVGPGLCLTAQHVIAGVQGVDVRLRFDYRSATATGHVFALEQDWFATGDPQLDFAVLRVDGKLGGEPRGWVESVRVDAPEPYEDLFLLHHPEGGPLRMSIGPLLDVDVDGTRLRHAVNTAPGSSGAPCFDTRLALVAMHQGGDPDIRPQHRPTHNRAVPITAIRRALPPDLAAF</sequence>
<name>A0ABV9W6M4_9ACTN</name>
<keyword evidence="9" id="KW-1185">Reference proteome</keyword>
<keyword evidence="5 6" id="KW-0720">Serine protease</keyword>
<dbReference type="EC" id="3.4.21.-" evidence="6"/>
<evidence type="ECO:0000256" key="6">
    <source>
        <dbReference type="RuleBase" id="RU004296"/>
    </source>
</evidence>
<comment type="caution">
    <text evidence="8">The sequence shown here is derived from an EMBL/GenBank/DDBJ whole genome shotgun (WGS) entry which is preliminary data.</text>
</comment>
<dbReference type="PANTHER" id="PTHR14389">
    <property type="entry name" value="SI:CH1073-475A24.1"/>
    <property type="match status" value="1"/>
</dbReference>
<keyword evidence="4 6" id="KW-0378">Hydrolase</keyword>
<dbReference type="RefSeq" id="WP_380124124.1">
    <property type="nucleotide sequence ID" value="NZ_JBHSIU010000060.1"/>
</dbReference>
<comment type="similarity">
    <text evidence="1 6">Belongs to the peptidase S1B family.</text>
</comment>
<accession>A0ABV9W6M4</accession>
<evidence type="ECO:0000313" key="8">
    <source>
        <dbReference type="EMBL" id="MFC5004335.1"/>
    </source>
</evidence>
<gene>
    <name evidence="8" type="ORF">ACFPIJ_41730</name>
</gene>
<dbReference type="Gene3D" id="2.40.10.10">
    <property type="entry name" value="Trypsin-like serine proteases"/>
    <property type="match status" value="2"/>
</dbReference>
<dbReference type="InterPro" id="IPR008256">
    <property type="entry name" value="Peptidase_S1B"/>
</dbReference>
<proteinExistence type="inferred from homology"/>
<dbReference type="EMBL" id="JBHSIU010000060">
    <property type="protein sequence ID" value="MFC5004335.1"/>
    <property type="molecule type" value="Genomic_DNA"/>
</dbReference>
<dbReference type="Pfam" id="PF19955">
    <property type="entry name" value="EAD1"/>
    <property type="match status" value="1"/>
</dbReference>
<feature type="domain" description="Effector-associated" evidence="7">
    <location>
        <begin position="11"/>
        <end position="95"/>
    </location>
</feature>
<keyword evidence="3" id="KW-0732">Signal</keyword>
<protein>
    <recommendedName>
        <fullName evidence="6">Serine protease</fullName>
        <ecNumber evidence="6">3.4.21.-</ecNumber>
    </recommendedName>
</protein>
<organism evidence="8 9">
    <name type="scientific">Dactylosporangium cerinum</name>
    <dbReference type="NCBI Taxonomy" id="1434730"/>
    <lineage>
        <taxon>Bacteria</taxon>
        <taxon>Bacillati</taxon>
        <taxon>Actinomycetota</taxon>
        <taxon>Actinomycetes</taxon>
        <taxon>Micromonosporales</taxon>
        <taxon>Micromonosporaceae</taxon>
        <taxon>Dactylosporangium</taxon>
    </lineage>
</organism>
<dbReference type="InterPro" id="IPR043504">
    <property type="entry name" value="Peptidase_S1_PA_chymotrypsin"/>
</dbReference>
<reference evidence="9" key="1">
    <citation type="journal article" date="2019" name="Int. J. Syst. Evol. Microbiol.">
        <title>The Global Catalogue of Microorganisms (GCM) 10K type strain sequencing project: providing services to taxonomists for standard genome sequencing and annotation.</title>
        <authorList>
            <consortium name="The Broad Institute Genomics Platform"/>
            <consortium name="The Broad Institute Genome Sequencing Center for Infectious Disease"/>
            <person name="Wu L."/>
            <person name="Ma J."/>
        </authorList>
    </citation>
    <scope>NUCLEOTIDE SEQUENCE [LARGE SCALE GENOMIC DNA]</scope>
    <source>
        <strain evidence="9">CGMCC 4.7152</strain>
    </source>
</reference>
<evidence type="ECO:0000256" key="2">
    <source>
        <dbReference type="ARBA" id="ARBA00022670"/>
    </source>
</evidence>
<dbReference type="PRINTS" id="PR00839">
    <property type="entry name" value="V8PROTEASE"/>
</dbReference>
<dbReference type="Proteomes" id="UP001595912">
    <property type="component" value="Unassembled WGS sequence"/>
</dbReference>